<dbReference type="SUPFAM" id="SSF53474">
    <property type="entry name" value="alpha/beta-Hydrolases"/>
    <property type="match status" value="1"/>
</dbReference>
<dbReference type="InterPro" id="IPR050583">
    <property type="entry name" value="Mycobacterial_A85_antigen"/>
</dbReference>
<dbReference type="Pfam" id="PF00756">
    <property type="entry name" value="Esterase"/>
    <property type="match status" value="1"/>
</dbReference>
<reference evidence="2" key="1">
    <citation type="submission" date="2021-01" db="EMBL/GenBank/DDBJ databases">
        <title>Modified the classification status of verrucomicrobia.</title>
        <authorList>
            <person name="Feng X."/>
        </authorList>
    </citation>
    <scope>NUCLEOTIDE SEQUENCE</scope>
    <source>
        <strain evidence="2">5K15</strain>
    </source>
</reference>
<organism evidence="2 3">
    <name type="scientific">Oceaniferula flava</name>
    <dbReference type="NCBI Taxonomy" id="2800421"/>
    <lineage>
        <taxon>Bacteria</taxon>
        <taxon>Pseudomonadati</taxon>
        <taxon>Verrucomicrobiota</taxon>
        <taxon>Verrucomicrobiia</taxon>
        <taxon>Verrucomicrobiales</taxon>
        <taxon>Verrucomicrobiaceae</taxon>
        <taxon>Oceaniferula</taxon>
    </lineage>
</organism>
<evidence type="ECO:0000313" key="3">
    <source>
        <dbReference type="Proteomes" id="UP000634206"/>
    </source>
</evidence>
<proteinExistence type="predicted"/>
<dbReference type="InterPro" id="IPR029058">
    <property type="entry name" value="AB_hydrolase_fold"/>
</dbReference>
<dbReference type="Gene3D" id="3.40.50.1820">
    <property type="entry name" value="alpha/beta hydrolase"/>
    <property type="match status" value="1"/>
</dbReference>
<dbReference type="InterPro" id="IPR000801">
    <property type="entry name" value="Esterase-like"/>
</dbReference>
<feature type="signal peptide" evidence="1">
    <location>
        <begin position="1"/>
        <end position="21"/>
    </location>
</feature>
<sequence length="296" mass="33246">MDLSSMKAALLFLLLPFTLHAAPAPYAADSQRQADVPRGKVTRHEIRSEIFPGTLRQYYVYVPAQYDASRPAAVMVFQDGHAYVSEKGDFRTPIVFDNLIAKKDMPVTIGIFVNPGLRLPEIDGKQSWGTGKKKSNRSFEYDSMSSQYAKFLEKELLPAVAKDYRLTSDPDQRAICGLSSGGICAFTVGWERPDLFRRVMSHVGSFTNIRGGHAYPSMIRKGKVRPLRVYLQDGSNDLDNQHGNWWLGNLQMHKALEFRNYPHLWVPTDGGHGGKDGGPLFPDGLRWLWKSAPTTE</sequence>
<dbReference type="Proteomes" id="UP000634206">
    <property type="component" value="Unassembled WGS sequence"/>
</dbReference>
<dbReference type="RefSeq" id="WP_309489695.1">
    <property type="nucleotide sequence ID" value="NZ_JAENIG010000005.1"/>
</dbReference>
<dbReference type="EMBL" id="JAENIG010000005">
    <property type="protein sequence ID" value="MBK1855084.1"/>
    <property type="molecule type" value="Genomic_DNA"/>
</dbReference>
<keyword evidence="1" id="KW-0732">Signal</keyword>
<comment type="caution">
    <text evidence="2">The sequence shown here is derived from an EMBL/GenBank/DDBJ whole genome shotgun (WGS) entry which is preliminary data.</text>
</comment>
<evidence type="ECO:0000313" key="2">
    <source>
        <dbReference type="EMBL" id="MBK1855084.1"/>
    </source>
</evidence>
<feature type="chain" id="PRO_5042041420" evidence="1">
    <location>
        <begin position="22"/>
        <end position="296"/>
    </location>
</feature>
<accession>A0AAE2SDV7</accession>
<dbReference type="PANTHER" id="PTHR48098">
    <property type="entry name" value="ENTEROCHELIN ESTERASE-RELATED"/>
    <property type="match status" value="1"/>
</dbReference>
<gene>
    <name evidence="2" type="ORF">JIN83_08940</name>
</gene>
<protein>
    <submittedName>
        <fullName evidence="2">Esterase family protein</fullName>
    </submittedName>
</protein>
<keyword evidence="3" id="KW-1185">Reference proteome</keyword>
<dbReference type="AlphaFoldDB" id="A0AAE2SDV7"/>
<dbReference type="PANTHER" id="PTHR48098:SF3">
    <property type="entry name" value="IRON(III) ENTEROBACTIN ESTERASE"/>
    <property type="match status" value="1"/>
</dbReference>
<name>A0AAE2SDV7_9BACT</name>
<evidence type="ECO:0000256" key="1">
    <source>
        <dbReference type="SAM" id="SignalP"/>
    </source>
</evidence>